<dbReference type="AlphaFoldDB" id="A0A150LGM1"/>
<dbReference type="InterPro" id="IPR025572">
    <property type="entry name" value="YgaB"/>
</dbReference>
<feature type="coiled-coil region" evidence="1">
    <location>
        <begin position="21"/>
        <end position="64"/>
    </location>
</feature>
<dbReference type="Pfam" id="PF14182">
    <property type="entry name" value="YgaB"/>
    <property type="match status" value="1"/>
</dbReference>
<proteinExistence type="predicted"/>
<reference evidence="2 3" key="1">
    <citation type="submission" date="2016-01" db="EMBL/GenBank/DDBJ databases">
        <title>Genome Sequences of Twelve Sporeforming Bacillus Species Isolated from Foods.</title>
        <authorList>
            <person name="Berendsen E.M."/>
            <person name="Wells-Bennik M.H."/>
            <person name="Krawcyk A.O."/>
            <person name="De Jong A."/>
            <person name="Holsappel S."/>
            <person name="Eijlander R.T."/>
            <person name="Kuipers O.P."/>
        </authorList>
    </citation>
    <scope>NUCLEOTIDE SEQUENCE [LARGE SCALE GENOMIC DNA]</scope>
    <source>
        <strain evidence="2 3">B4102</strain>
    </source>
</reference>
<dbReference type="STRING" id="46224.B4102_1816"/>
<name>A0A150LGM1_9BACI</name>
<sequence>MKVFNELIMDQMKTMDQLLDLQSEIERCQDLEQELIKLQEEAKLDSLKNEIKLMKKELDTIHKTFEEQTDNVIRQYQKLKILAEGALT</sequence>
<comment type="caution">
    <text evidence="2">The sequence shown here is derived from an EMBL/GenBank/DDBJ whole genome shotgun (WGS) entry which is preliminary data.</text>
</comment>
<accession>A0A150LGM1</accession>
<dbReference type="Proteomes" id="UP000075666">
    <property type="component" value="Unassembled WGS sequence"/>
</dbReference>
<keyword evidence="3" id="KW-1185">Reference proteome</keyword>
<evidence type="ECO:0000313" key="2">
    <source>
        <dbReference type="EMBL" id="KYD11390.1"/>
    </source>
</evidence>
<keyword evidence="1" id="KW-0175">Coiled coil</keyword>
<dbReference type="PATRIC" id="fig|46224.3.peg.4122"/>
<dbReference type="RefSeq" id="WP_066226450.1">
    <property type="nucleotide sequence ID" value="NZ_JARMRX010000036.1"/>
</dbReference>
<dbReference type="OrthoDB" id="2942102at2"/>
<protein>
    <recommendedName>
        <fullName evidence="4">YgaB-like protein</fullName>
    </recommendedName>
</protein>
<organism evidence="2 3">
    <name type="scientific">Heyndrickxia sporothermodurans</name>
    <dbReference type="NCBI Taxonomy" id="46224"/>
    <lineage>
        <taxon>Bacteria</taxon>
        <taxon>Bacillati</taxon>
        <taxon>Bacillota</taxon>
        <taxon>Bacilli</taxon>
        <taxon>Bacillales</taxon>
        <taxon>Bacillaceae</taxon>
        <taxon>Heyndrickxia</taxon>
    </lineage>
</organism>
<dbReference type="EMBL" id="LQYN01000007">
    <property type="protein sequence ID" value="KYD11390.1"/>
    <property type="molecule type" value="Genomic_DNA"/>
</dbReference>
<gene>
    <name evidence="2" type="ORF">B4102_1816</name>
</gene>
<evidence type="ECO:0000313" key="3">
    <source>
        <dbReference type="Proteomes" id="UP000075666"/>
    </source>
</evidence>
<evidence type="ECO:0000256" key="1">
    <source>
        <dbReference type="SAM" id="Coils"/>
    </source>
</evidence>
<evidence type="ECO:0008006" key="4">
    <source>
        <dbReference type="Google" id="ProtNLM"/>
    </source>
</evidence>